<dbReference type="AlphaFoldDB" id="A0A8J6LIV6"/>
<comment type="caution">
    <text evidence="1">The sequence shown here is derived from an EMBL/GenBank/DDBJ whole genome shotgun (WGS) entry which is preliminary data.</text>
</comment>
<accession>A0A8J6LIV6</accession>
<keyword evidence="2" id="KW-1185">Reference proteome</keyword>
<evidence type="ECO:0000313" key="1">
    <source>
        <dbReference type="EMBL" id="MBA2133081.1"/>
    </source>
</evidence>
<sequence length="109" mass="12233">MTPFEIIIIADGEAKASCTQDLDLKTQIRYLAQGLLLAYGEQLAVEFLDLQRDQDHPLVRQALAAGRKFPLLLINGEVKFEGGIPLLALKTLFDRAGLVPWTAREEERR</sequence>
<protein>
    <submittedName>
        <fullName evidence="1">Uncharacterized protein</fullName>
    </submittedName>
</protein>
<organism evidence="1 2">
    <name type="scientific">Capillibacterium thermochitinicola</name>
    <dbReference type="NCBI Taxonomy" id="2699427"/>
    <lineage>
        <taxon>Bacteria</taxon>
        <taxon>Bacillati</taxon>
        <taxon>Bacillota</taxon>
        <taxon>Capillibacterium</taxon>
    </lineage>
</organism>
<evidence type="ECO:0000313" key="2">
    <source>
        <dbReference type="Proteomes" id="UP000657177"/>
    </source>
</evidence>
<proteinExistence type="predicted"/>
<dbReference type="Proteomes" id="UP000657177">
    <property type="component" value="Unassembled WGS sequence"/>
</dbReference>
<name>A0A8J6LIV6_9FIRM</name>
<gene>
    <name evidence="1" type="ORF">G5B42_05935</name>
</gene>
<dbReference type="RefSeq" id="WP_181339538.1">
    <property type="nucleotide sequence ID" value="NZ_JAAKDE010000012.1"/>
</dbReference>
<reference evidence="1" key="1">
    <citation type="submission" date="2020-06" db="EMBL/GenBank/DDBJ databases">
        <title>Novel chitinolytic bacterium.</title>
        <authorList>
            <person name="Ungkulpasvich U."/>
            <person name="Kosugi A."/>
            <person name="Uke A."/>
        </authorList>
    </citation>
    <scope>NUCLEOTIDE SEQUENCE</scope>
    <source>
        <strain evidence="1">UUS1-1</strain>
    </source>
</reference>
<dbReference type="EMBL" id="JAAKDE010000012">
    <property type="protein sequence ID" value="MBA2133081.1"/>
    <property type="molecule type" value="Genomic_DNA"/>
</dbReference>